<dbReference type="RefSeq" id="WP_070965646.1">
    <property type="nucleotide sequence ID" value="NZ_CP017603.1"/>
</dbReference>
<feature type="transmembrane region" description="Helical" evidence="1">
    <location>
        <begin position="409"/>
        <end position="429"/>
    </location>
</feature>
<dbReference type="EMBL" id="CP020559">
    <property type="protein sequence ID" value="ARE85915.1"/>
    <property type="molecule type" value="Genomic_DNA"/>
</dbReference>
<keyword evidence="1" id="KW-0812">Transmembrane</keyword>
<protein>
    <recommendedName>
        <fullName evidence="6">Oligosaccharide repeat unit polymerase</fullName>
    </recommendedName>
</protein>
<feature type="transmembrane region" description="Helical" evidence="1">
    <location>
        <begin position="75"/>
        <end position="97"/>
    </location>
</feature>
<keyword evidence="4" id="KW-1185">Reference proteome</keyword>
<dbReference type="KEGG" id="cfm:BJL90_06695"/>
<feature type="transmembrane region" description="Helical" evidence="1">
    <location>
        <begin position="240"/>
        <end position="255"/>
    </location>
</feature>
<dbReference type="InterPro" id="IPR029468">
    <property type="entry name" value="O-ag_pol_Wzy"/>
</dbReference>
<dbReference type="Pfam" id="PF14296">
    <property type="entry name" value="O-ag_pol_Wzy"/>
    <property type="match status" value="1"/>
</dbReference>
<feature type="transmembrane region" description="Helical" evidence="1">
    <location>
        <begin position="441"/>
        <end position="459"/>
    </location>
</feature>
<feature type="transmembrane region" description="Helical" evidence="1">
    <location>
        <begin position="167"/>
        <end position="187"/>
    </location>
</feature>
<feature type="transmembrane region" description="Helical" evidence="1">
    <location>
        <begin position="284"/>
        <end position="304"/>
    </location>
</feature>
<keyword evidence="1" id="KW-0472">Membrane</keyword>
<feature type="transmembrane region" description="Helical" evidence="1">
    <location>
        <begin position="207"/>
        <end position="228"/>
    </location>
</feature>
<evidence type="ECO:0000313" key="2">
    <source>
        <dbReference type="EMBL" id="AOY75606.1"/>
    </source>
</evidence>
<evidence type="ECO:0008006" key="6">
    <source>
        <dbReference type="Google" id="ProtNLM"/>
    </source>
</evidence>
<accession>A0AAC9RI52</accession>
<evidence type="ECO:0000313" key="5">
    <source>
        <dbReference type="Proteomes" id="UP000192478"/>
    </source>
</evidence>
<evidence type="ECO:0000313" key="4">
    <source>
        <dbReference type="Proteomes" id="UP000177894"/>
    </source>
</evidence>
<gene>
    <name evidence="2" type="ORF">BJL90_06695</name>
    <name evidence="3" type="ORF">CLFO_02310</name>
</gene>
<dbReference type="Proteomes" id="UP000192478">
    <property type="component" value="Chromosome"/>
</dbReference>
<sequence length="494" mass="56704">MLNSKRYSKVAILILVINVTILSFLSYLVFTANFSAYKDYSSTNFVLSWLGIILGIYVILTWYKLTDRIFSLYTIFMLFFFLFNYGQSLMWAFGIHHPRELGQTMLFAFPAPNSADIAYTQVFILISIATFHLGAIIFAYNEKRKYTPNISELNKQINSNDTTLKSIYYGCLLVSLIVVPITLYNSISNLMLARVYGYNAIYYGENIGGNLIFNLLEHMFFPSLIGLLLGSKYKINVKRIVYLIFSIYVLILVFSGDRGGWLYKFIILIWMSHIFYKPINVKHFLKYGVFSIVGVYILNAITAVRNIGINLDNIKNSFLAENSPIISAIFEMGVTMRPTTILLKKGWDVYPYGNTYVNAMLGIVSSRIFSLIGKPFSPLSTWFSQEYLGISYGAGFSIVAEALLNFGPIFAPVFMIFLGYIIVSITMVNNKKMLDQYPMKTFMAISTMSIIIHVVRNHFQWFVKVWFYGVFVLVIIIVFIKEFLKRKIIINPQK</sequence>
<feature type="transmembrane region" description="Helical" evidence="1">
    <location>
        <begin position="355"/>
        <end position="373"/>
    </location>
</feature>
<feature type="transmembrane region" description="Helical" evidence="1">
    <location>
        <begin position="46"/>
        <end position="63"/>
    </location>
</feature>
<proteinExistence type="predicted"/>
<evidence type="ECO:0000256" key="1">
    <source>
        <dbReference type="SAM" id="Phobius"/>
    </source>
</evidence>
<dbReference type="AlphaFoldDB" id="A0AAC9RI52"/>
<keyword evidence="1" id="KW-1133">Transmembrane helix</keyword>
<organism evidence="3 5">
    <name type="scientific">Clostridium formicaceticum</name>
    <dbReference type="NCBI Taxonomy" id="1497"/>
    <lineage>
        <taxon>Bacteria</taxon>
        <taxon>Bacillati</taxon>
        <taxon>Bacillota</taxon>
        <taxon>Clostridia</taxon>
        <taxon>Eubacteriales</taxon>
        <taxon>Clostridiaceae</taxon>
        <taxon>Clostridium</taxon>
    </lineage>
</organism>
<evidence type="ECO:0000313" key="3">
    <source>
        <dbReference type="EMBL" id="ARE85915.1"/>
    </source>
</evidence>
<reference evidence="2 4" key="1">
    <citation type="submission" date="2016-10" db="EMBL/GenBank/DDBJ databases">
        <title>Complete Genome Sequence of Acetogen Clostridium formicoaceticum ATCC 27076.</title>
        <authorList>
            <person name="Bao T."/>
            <person name="Cheng C."/>
            <person name="Zhao J."/>
            <person name="Yang S.-T."/>
            <person name="Wang J."/>
            <person name="Wang M."/>
        </authorList>
    </citation>
    <scope>NUCLEOTIDE SEQUENCE [LARGE SCALE GENOMIC DNA]</scope>
    <source>
        <strain evidence="2 4">ATCC 27076</strain>
    </source>
</reference>
<feature type="transmembrane region" description="Helical" evidence="1">
    <location>
        <begin position="117"/>
        <end position="140"/>
    </location>
</feature>
<feature type="transmembrane region" description="Helical" evidence="1">
    <location>
        <begin position="12"/>
        <end position="34"/>
    </location>
</feature>
<reference evidence="3 5" key="2">
    <citation type="submission" date="2017-03" db="EMBL/GenBank/DDBJ databases">
        <title>Complete sequence of Clostridium formicaceticum DSM 92.</title>
        <authorList>
            <person name="Poehlein A."/>
            <person name="Karl M."/>
            <person name="Bengelsdorf F.R."/>
            <person name="Duerre P."/>
            <person name="Daniel R."/>
        </authorList>
    </citation>
    <scope>NUCLEOTIDE SEQUENCE [LARGE SCALE GENOMIC DNA]</scope>
    <source>
        <strain evidence="3 5">DSM 92</strain>
    </source>
</reference>
<dbReference type="NCBIfam" id="TIGR04370">
    <property type="entry name" value="glyco_rpt_poly"/>
    <property type="match status" value="1"/>
</dbReference>
<dbReference type="EMBL" id="CP017603">
    <property type="protein sequence ID" value="AOY75606.1"/>
    <property type="molecule type" value="Genomic_DNA"/>
</dbReference>
<dbReference type="Proteomes" id="UP000177894">
    <property type="component" value="Chromosome"/>
</dbReference>
<feature type="transmembrane region" description="Helical" evidence="1">
    <location>
        <begin position="465"/>
        <end position="484"/>
    </location>
</feature>
<name>A0AAC9RI52_9CLOT</name>